<dbReference type="Proteomes" id="UP000590811">
    <property type="component" value="Unassembled WGS sequence"/>
</dbReference>
<dbReference type="EMBL" id="JACHVT010000002">
    <property type="protein sequence ID" value="MBB2985736.1"/>
    <property type="molecule type" value="Genomic_DNA"/>
</dbReference>
<feature type="domain" description="Endonuclease/exonuclease/phosphatase" evidence="2">
    <location>
        <begin position="119"/>
        <end position="328"/>
    </location>
</feature>
<evidence type="ECO:0000259" key="2">
    <source>
        <dbReference type="Pfam" id="PF03372"/>
    </source>
</evidence>
<comment type="caution">
    <text evidence="3">The sequence shown here is derived from an EMBL/GenBank/DDBJ whole genome shotgun (WGS) entry which is preliminary data.</text>
</comment>
<proteinExistence type="predicted"/>
<keyword evidence="1" id="KW-0472">Membrane</keyword>
<dbReference type="AlphaFoldDB" id="A0A839PUS7"/>
<dbReference type="SUPFAM" id="SSF56219">
    <property type="entry name" value="DNase I-like"/>
    <property type="match status" value="1"/>
</dbReference>
<keyword evidence="1" id="KW-0812">Transmembrane</keyword>
<evidence type="ECO:0000313" key="4">
    <source>
        <dbReference type="Proteomes" id="UP000590811"/>
    </source>
</evidence>
<dbReference type="RefSeq" id="WP_184508620.1">
    <property type="nucleotide sequence ID" value="NZ_JACHVT010000002.1"/>
</dbReference>
<feature type="transmembrane region" description="Helical" evidence="1">
    <location>
        <begin position="75"/>
        <end position="98"/>
    </location>
</feature>
<gene>
    <name evidence="3" type="ORF">FHW14_000885</name>
</gene>
<dbReference type="GO" id="GO:0003824">
    <property type="term" value="F:catalytic activity"/>
    <property type="evidence" value="ECO:0007669"/>
    <property type="project" value="InterPro"/>
</dbReference>
<feature type="transmembrane region" description="Helical" evidence="1">
    <location>
        <begin position="49"/>
        <end position="68"/>
    </location>
</feature>
<protein>
    <recommendedName>
        <fullName evidence="2">Endonuclease/exonuclease/phosphatase domain-containing protein</fullName>
    </recommendedName>
</protein>
<dbReference type="InterPro" id="IPR005135">
    <property type="entry name" value="Endo/exonuclease/phosphatase"/>
</dbReference>
<organism evidence="3 4">
    <name type="scientific">Terracoccus luteus</name>
    <dbReference type="NCBI Taxonomy" id="53356"/>
    <lineage>
        <taxon>Bacteria</taxon>
        <taxon>Bacillati</taxon>
        <taxon>Actinomycetota</taxon>
        <taxon>Actinomycetes</taxon>
        <taxon>Micrococcales</taxon>
        <taxon>Intrasporangiaceae</taxon>
        <taxon>Terracoccus</taxon>
    </lineage>
</organism>
<sequence length="352" mass="36452">MSAGGRRAVGALAGTVTLLLVPVVAALTLPRLHEPWTGREVELAALTPWGLPASGLLVVVALATTACARRWWRLLPGFIAAAGVLTLATHAVWLAPFFSGDPPTGSTGQAGQSDRLVVMTQNLEYGSAASLVDLVRANAVDVLVLVDLTPDGRSAVIASDLPARLPFTVGADGGSLVLSRYRLGADRLISGGGDSRELTVETPMMGAVDLVALHPTPPYQGGAWRHDYGEILGRLRESGRVRPDRPRVVAGDLNATADHVALQQVLSLGYRDAVEQADAGWQPTFPAPGAVRRLGLPVPPLVQIDHVLVSAGLRAHDVHRVAVAGADHLGVVAVVTPATGDAGTATGTPPLG</sequence>
<evidence type="ECO:0000256" key="1">
    <source>
        <dbReference type="SAM" id="Phobius"/>
    </source>
</evidence>
<dbReference type="Gene3D" id="3.60.10.10">
    <property type="entry name" value="Endonuclease/exonuclease/phosphatase"/>
    <property type="match status" value="1"/>
</dbReference>
<name>A0A839PUS7_9MICO</name>
<dbReference type="Pfam" id="PF03372">
    <property type="entry name" value="Exo_endo_phos"/>
    <property type="match status" value="1"/>
</dbReference>
<dbReference type="InterPro" id="IPR036691">
    <property type="entry name" value="Endo/exonu/phosph_ase_sf"/>
</dbReference>
<accession>A0A839PUS7</accession>
<evidence type="ECO:0000313" key="3">
    <source>
        <dbReference type="EMBL" id="MBB2985736.1"/>
    </source>
</evidence>
<reference evidence="3 4" key="1">
    <citation type="submission" date="2020-08" db="EMBL/GenBank/DDBJ databases">
        <title>Genomic Encyclopedia of Type Strains, Phase IV (KMG-V): Genome sequencing to study the core and pangenomes of soil and plant-associated prokaryotes.</title>
        <authorList>
            <person name="Whitman W."/>
        </authorList>
    </citation>
    <scope>NUCLEOTIDE SEQUENCE [LARGE SCALE GENOMIC DNA]</scope>
    <source>
        <strain evidence="3 4">B3ACCR2</strain>
    </source>
</reference>
<keyword evidence="1" id="KW-1133">Transmembrane helix</keyword>